<dbReference type="SUPFAM" id="SSF48371">
    <property type="entry name" value="ARM repeat"/>
    <property type="match status" value="1"/>
</dbReference>
<proteinExistence type="predicted"/>
<comment type="caution">
    <text evidence="1">The sequence shown here is derived from an EMBL/GenBank/DDBJ whole genome shotgun (WGS) entry which is preliminary data.</text>
</comment>
<feature type="non-terminal residue" evidence="1">
    <location>
        <position position="254"/>
    </location>
</feature>
<dbReference type="GO" id="GO:0017025">
    <property type="term" value="F:TBP-class protein binding"/>
    <property type="evidence" value="ECO:0007669"/>
    <property type="project" value="InterPro"/>
</dbReference>
<dbReference type="GO" id="GO:0016887">
    <property type="term" value="F:ATP hydrolysis activity"/>
    <property type="evidence" value="ECO:0007669"/>
    <property type="project" value="InterPro"/>
</dbReference>
<keyword evidence="2" id="KW-1185">Reference proteome</keyword>
<dbReference type="InterPro" id="IPR044972">
    <property type="entry name" value="Mot1"/>
</dbReference>
<gene>
    <name evidence="1" type="primary">BTAF1_3</name>
    <name evidence="1" type="ORF">SK128_022778</name>
</gene>
<evidence type="ECO:0000313" key="1">
    <source>
        <dbReference type="EMBL" id="KAK7069364.1"/>
    </source>
</evidence>
<dbReference type="AlphaFoldDB" id="A0AAN8WZK3"/>
<dbReference type="Gene3D" id="1.25.10.10">
    <property type="entry name" value="Leucine-rich Repeat Variant"/>
    <property type="match status" value="1"/>
</dbReference>
<reference evidence="1 2" key="1">
    <citation type="submission" date="2023-11" db="EMBL/GenBank/DDBJ databases">
        <title>Halocaridina rubra genome assembly.</title>
        <authorList>
            <person name="Smith C."/>
        </authorList>
    </citation>
    <scope>NUCLEOTIDE SEQUENCE [LARGE SCALE GENOMIC DNA]</scope>
    <source>
        <strain evidence="1">EP-1</strain>
        <tissue evidence="1">Whole</tissue>
    </source>
</reference>
<feature type="non-terminal residue" evidence="1">
    <location>
        <position position="1"/>
    </location>
</feature>
<name>A0AAN8WZK3_HALRR</name>
<dbReference type="PANTHER" id="PTHR36498">
    <property type="entry name" value="TATA-BINDING PROTEIN-ASSOCIATED FACTOR 172"/>
    <property type="match status" value="1"/>
</dbReference>
<dbReference type="EMBL" id="JAXCGZ010016722">
    <property type="protein sequence ID" value="KAK7069364.1"/>
    <property type="molecule type" value="Genomic_DNA"/>
</dbReference>
<evidence type="ECO:0000313" key="2">
    <source>
        <dbReference type="Proteomes" id="UP001381693"/>
    </source>
</evidence>
<dbReference type="Proteomes" id="UP001381693">
    <property type="component" value="Unassembled WGS sequence"/>
</dbReference>
<organism evidence="1 2">
    <name type="scientific">Halocaridina rubra</name>
    <name type="common">Hawaiian red shrimp</name>
    <dbReference type="NCBI Taxonomy" id="373956"/>
    <lineage>
        <taxon>Eukaryota</taxon>
        <taxon>Metazoa</taxon>
        <taxon>Ecdysozoa</taxon>
        <taxon>Arthropoda</taxon>
        <taxon>Crustacea</taxon>
        <taxon>Multicrustacea</taxon>
        <taxon>Malacostraca</taxon>
        <taxon>Eumalacostraca</taxon>
        <taxon>Eucarida</taxon>
        <taxon>Decapoda</taxon>
        <taxon>Pleocyemata</taxon>
        <taxon>Caridea</taxon>
        <taxon>Atyoidea</taxon>
        <taxon>Atyidae</taxon>
        <taxon>Halocaridina</taxon>
    </lineage>
</organism>
<dbReference type="GO" id="GO:0003677">
    <property type="term" value="F:DNA binding"/>
    <property type="evidence" value="ECO:0007669"/>
    <property type="project" value="InterPro"/>
</dbReference>
<accession>A0AAN8WZK3</accession>
<protein>
    <submittedName>
        <fullName evidence="1">Btaf1 RNA polymerase II, B-TFIID transcription factor-associated, 170kDa</fullName>
    </submittedName>
</protein>
<dbReference type="InterPro" id="IPR016024">
    <property type="entry name" value="ARM-type_fold"/>
</dbReference>
<sequence>NTDLEFLTGGILHLLSKSGVYGVLKLLETLLTSQDWEARHGGLLGLKYLLAVRDDMISELLTLAYPNIYRGLQDEMDDVVAVAASCLVPVADSVVMLLNKAILEKLVTTLWDSLLDIDDLTSSTSSILMLLAKLLSHPSCQDSMHSNLSELVPRLWPFFYHNSSSVRGSALKTLETLTSCSANHGGVKIDNNDTHHITSNLKEKNMKVLWSKSDDNMLIKTEIEDLVFEANETNAESVIPYDKSTLSNNVKGRD</sequence>
<dbReference type="InterPro" id="IPR011989">
    <property type="entry name" value="ARM-like"/>
</dbReference>
<dbReference type="PANTHER" id="PTHR36498:SF1">
    <property type="entry name" value="TATA-BINDING PROTEIN-ASSOCIATED FACTOR 172"/>
    <property type="match status" value="1"/>
</dbReference>